<feature type="region of interest" description="Disordered" evidence="1">
    <location>
        <begin position="246"/>
        <end position="266"/>
    </location>
</feature>
<feature type="compositionally biased region" description="Basic residues" evidence="1">
    <location>
        <begin position="574"/>
        <end position="583"/>
    </location>
</feature>
<reference evidence="2" key="1">
    <citation type="journal article" date="2012" name="Proc. Natl. Acad. Sci. U.S.A.">
        <title>Antigenic diversity is generated by distinct evolutionary mechanisms in African trypanosome species.</title>
        <authorList>
            <person name="Jackson A.P."/>
            <person name="Berry A."/>
            <person name="Aslett M."/>
            <person name="Allison H.C."/>
            <person name="Burton P."/>
            <person name="Vavrova-Anderson J."/>
            <person name="Brown R."/>
            <person name="Browne H."/>
            <person name="Corton N."/>
            <person name="Hauser H."/>
            <person name="Gamble J."/>
            <person name="Gilderthorp R."/>
            <person name="Marcello L."/>
            <person name="McQuillan J."/>
            <person name="Otto T.D."/>
            <person name="Quail M.A."/>
            <person name="Sanders M.J."/>
            <person name="van Tonder A."/>
            <person name="Ginger M.L."/>
            <person name="Field M.C."/>
            <person name="Barry J.D."/>
            <person name="Hertz-Fowler C."/>
            <person name="Berriman M."/>
        </authorList>
    </citation>
    <scope>NUCLEOTIDE SEQUENCE</scope>
    <source>
        <strain evidence="2">IL3000</strain>
    </source>
</reference>
<feature type="compositionally biased region" description="Basic and acidic residues" evidence="1">
    <location>
        <begin position="534"/>
        <end position="552"/>
    </location>
</feature>
<dbReference type="GO" id="GO:0016538">
    <property type="term" value="F:cyclin-dependent protein serine/threonine kinase regulator activity"/>
    <property type="evidence" value="ECO:0007669"/>
    <property type="project" value="InterPro"/>
</dbReference>
<feature type="compositionally biased region" description="Basic residues" evidence="1">
    <location>
        <begin position="553"/>
        <end position="567"/>
    </location>
</feature>
<dbReference type="InterPro" id="IPR043198">
    <property type="entry name" value="Cyclin/Ssn8"/>
</dbReference>
<dbReference type="PANTHER" id="PTHR10026">
    <property type="entry name" value="CYCLIN"/>
    <property type="match status" value="1"/>
</dbReference>
<dbReference type="SUPFAM" id="SSF47954">
    <property type="entry name" value="Cyclin-like"/>
    <property type="match status" value="1"/>
</dbReference>
<name>G0UXA1_TRYCI</name>
<proteinExistence type="predicted"/>
<dbReference type="InterPro" id="IPR036915">
    <property type="entry name" value="Cyclin-like_sf"/>
</dbReference>
<sequence length="635" mass="70514">MSLFSNWTDEARRSLCAYGVDLIRTGCLLLRTTPSVAYRASILFQRFQSVAEGVRRKRGDYKGEVEGVAHGSCDAKRAGCSSDNGTNSECFLAPYRLPAHVGTELSSGVLALGDVYAPLDFCLFHVFDHDDIIYLAAACVLITAKLEDLSTSIRYIVNVFMRLNKRRRGEPVIELLKPPPEQYENFKACVREAEKLVLQALGFQTFVECPFKYAIVFLGILLDEEKEKELSDECVGLAGGGDATNLQPRGAAGTGDGSAIPTPNSRSPCDSGVFDSLGAKMWLAKAVCWLNDIPRSWDLYAEEPHVLALCALQETKPPYVVGLPSDWTLAFGVNRSRVNSVLALYSKHLDMLGNSETNNIMLLMARQSTKPQYPKDIPLEQSANSDATALSEARKSEADAAGDLQTVNQVHNLELGVGVVSEANASPDETTNPLPALPFVPPLPPVHPHVSSVGSFTPTLAVLQSSLNIPITTPPAHAVNSIDFSSAVIGCNTVVGLDKMVAHVGNDRKNNLARETTTPVTTNPRPVEEEYEFEDLKELQRRRRREEEAESRRSKRRRSSSRQRRRHRPDERKRQRSGSRRRQWSQSPRRAHGSDHHQRHTHSGNVSQRGKDSRRDGKNRYDTNVRGEKSQRHRK</sequence>
<dbReference type="EMBL" id="HE575323">
    <property type="protein sequence ID" value="CCC94018.1"/>
    <property type="molecule type" value="Genomic_DNA"/>
</dbReference>
<feature type="compositionally biased region" description="Low complexity" evidence="1">
    <location>
        <begin position="514"/>
        <end position="525"/>
    </location>
</feature>
<evidence type="ECO:0000313" key="2">
    <source>
        <dbReference type="EMBL" id="CCC94018.1"/>
    </source>
</evidence>
<accession>G0UXA1</accession>
<dbReference type="Gene3D" id="1.10.472.10">
    <property type="entry name" value="Cyclin-like"/>
    <property type="match status" value="1"/>
</dbReference>
<feature type="region of interest" description="Disordered" evidence="1">
    <location>
        <begin position="510"/>
        <end position="635"/>
    </location>
</feature>
<protein>
    <recommendedName>
        <fullName evidence="3">Cyclin L1</fullName>
    </recommendedName>
</protein>
<dbReference type="GO" id="GO:0006357">
    <property type="term" value="P:regulation of transcription by RNA polymerase II"/>
    <property type="evidence" value="ECO:0007669"/>
    <property type="project" value="InterPro"/>
</dbReference>
<dbReference type="VEuPathDB" id="TriTrypDB:TcIL3000_10_7930"/>
<evidence type="ECO:0008006" key="3">
    <source>
        <dbReference type="Google" id="ProtNLM"/>
    </source>
</evidence>
<feature type="compositionally biased region" description="Basic and acidic residues" evidence="1">
    <location>
        <begin position="609"/>
        <end position="635"/>
    </location>
</feature>
<feature type="region of interest" description="Disordered" evidence="1">
    <location>
        <begin position="373"/>
        <end position="399"/>
    </location>
</feature>
<evidence type="ECO:0000256" key="1">
    <source>
        <dbReference type="SAM" id="MobiDB-lite"/>
    </source>
</evidence>
<organism evidence="2">
    <name type="scientific">Trypanosoma congolense (strain IL3000)</name>
    <dbReference type="NCBI Taxonomy" id="1068625"/>
    <lineage>
        <taxon>Eukaryota</taxon>
        <taxon>Discoba</taxon>
        <taxon>Euglenozoa</taxon>
        <taxon>Kinetoplastea</taxon>
        <taxon>Metakinetoplastina</taxon>
        <taxon>Trypanosomatida</taxon>
        <taxon>Trypanosomatidae</taxon>
        <taxon>Trypanosoma</taxon>
        <taxon>Nannomonas</taxon>
    </lineage>
</organism>
<gene>
    <name evidence="2" type="ORF">TCIL3000_10_7930</name>
</gene>
<dbReference type="AlphaFoldDB" id="G0UXA1"/>